<evidence type="ECO:0000313" key="1">
    <source>
        <dbReference type="EMBL" id="KAF7149001.1"/>
    </source>
</evidence>
<reference evidence="1" key="1">
    <citation type="submission" date="2019-11" db="EMBL/GenBank/DDBJ databases">
        <authorList>
            <person name="Liu Y."/>
            <person name="Hou J."/>
            <person name="Li T.-Q."/>
            <person name="Guan C.-H."/>
            <person name="Wu X."/>
            <person name="Wu H.-Z."/>
            <person name="Ling F."/>
            <person name="Zhang R."/>
            <person name="Shi X.-G."/>
            <person name="Ren J.-P."/>
            <person name="Chen E.-F."/>
            <person name="Sun J.-M."/>
        </authorList>
    </citation>
    <scope>NUCLEOTIDE SEQUENCE</scope>
    <source>
        <strain evidence="1">Adult_tree_wgs_1</strain>
        <tissue evidence="1">Leaves</tissue>
    </source>
</reference>
<dbReference type="EMBL" id="WJXA01000003">
    <property type="protein sequence ID" value="KAF7149001.1"/>
    <property type="molecule type" value="Genomic_DNA"/>
</dbReference>
<dbReference type="OrthoDB" id="952271at2759"/>
<sequence length="148" mass="16318">MGDLGKEEPAVEIVKARTDKREYSRIVLKNSLEVLLISDPKTNKLADITPGTVMDLMLHFQAMVVVLFLLHTDDVSSCRFASLPEPDHGAVAAMGKSYLEICGVNGVFTYLFMSTKLISGYSNTNCEAAYDSHFVSSVSEFELQDLSM</sequence>
<comment type="caution">
    <text evidence="1">The sequence shown here is derived from an EMBL/GenBank/DDBJ whole genome shotgun (WGS) entry which is preliminary data.</text>
</comment>
<proteinExistence type="predicted"/>
<dbReference type="Gene3D" id="3.30.830.10">
    <property type="entry name" value="Metalloenzyme, LuxS/M16 peptidase-like"/>
    <property type="match status" value="1"/>
</dbReference>
<organism evidence="1 2">
    <name type="scientific">Rhododendron simsii</name>
    <name type="common">Sims's rhododendron</name>
    <dbReference type="NCBI Taxonomy" id="118357"/>
    <lineage>
        <taxon>Eukaryota</taxon>
        <taxon>Viridiplantae</taxon>
        <taxon>Streptophyta</taxon>
        <taxon>Embryophyta</taxon>
        <taxon>Tracheophyta</taxon>
        <taxon>Spermatophyta</taxon>
        <taxon>Magnoliopsida</taxon>
        <taxon>eudicotyledons</taxon>
        <taxon>Gunneridae</taxon>
        <taxon>Pentapetalae</taxon>
        <taxon>asterids</taxon>
        <taxon>Ericales</taxon>
        <taxon>Ericaceae</taxon>
        <taxon>Ericoideae</taxon>
        <taxon>Rhodoreae</taxon>
        <taxon>Rhododendron</taxon>
    </lineage>
</organism>
<name>A0A834HBB5_RHOSS</name>
<evidence type="ECO:0000313" key="2">
    <source>
        <dbReference type="Proteomes" id="UP000626092"/>
    </source>
</evidence>
<accession>A0A834HBB5</accession>
<gene>
    <name evidence="1" type="ORF">RHSIM_Rhsim03G0023500</name>
</gene>
<keyword evidence="2" id="KW-1185">Reference proteome</keyword>
<dbReference type="AlphaFoldDB" id="A0A834HBB5"/>
<protein>
    <submittedName>
        <fullName evidence="1">Uncharacterized protein</fullName>
    </submittedName>
</protein>
<dbReference type="Proteomes" id="UP000626092">
    <property type="component" value="Unassembled WGS sequence"/>
</dbReference>